<dbReference type="PANTHER" id="PTHR39401">
    <property type="entry name" value="SNOAL-LIKE DOMAIN-CONTAINING PROTEIN"/>
    <property type="match status" value="1"/>
</dbReference>
<dbReference type="AlphaFoldDB" id="A0AAF0IIT0"/>
<evidence type="ECO:0000313" key="2">
    <source>
        <dbReference type="Proteomes" id="UP001219355"/>
    </source>
</evidence>
<dbReference type="InterPro" id="IPR032710">
    <property type="entry name" value="NTF2-like_dom_sf"/>
</dbReference>
<gene>
    <name evidence="1" type="ORF">PRK78_003695</name>
</gene>
<proteinExistence type="predicted"/>
<name>A0AAF0IIT0_9EURO</name>
<dbReference type="SUPFAM" id="SSF54427">
    <property type="entry name" value="NTF2-like"/>
    <property type="match status" value="1"/>
</dbReference>
<organism evidence="1 2">
    <name type="scientific">Emydomyces testavorans</name>
    <dbReference type="NCBI Taxonomy" id="2070801"/>
    <lineage>
        <taxon>Eukaryota</taxon>
        <taxon>Fungi</taxon>
        <taxon>Dikarya</taxon>
        <taxon>Ascomycota</taxon>
        <taxon>Pezizomycotina</taxon>
        <taxon>Eurotiomycetes</taxon>
        <taxon>Eurotiomycetidae</taxon>
        <taxon>Onygenales</taxon>
        <taxon>Nannizziopsiaceae</taxon>
        <taxon>Emydomyces</taxon>
    </lineage>
</organism>
<dbReference type="PANTHER" id="PTHR39401:SF1">
    <property type="entry name" value="SNOAL-LIKE DOMAIN-CONTAINING PROTEIN"/>
    <property type="match status" value="1"/>
</dbReference>
<reference evidence="1" key="1">
    <citation type="submission" date="2023-03" db="EMBL/GenBank/DDBJ databases">
        <title>Emydomyces testavorans Genome Sequence.</title>
        <authorList>
            <person name="Hoyer L."/>
        </authorList>
    </citation>
    <scope>NUCLEOTIDE SEQUENCE</scope>
    <source>
        <strain evidence="1">16-2883</strain>
    </source>
</reference>
<evidence type="ECO:0000313" key="1">
    <source>
        <dbReference type="EMBL" id="WEW58227.1"/>
    </source>
</evidence>
<keyword evidence="2" id="KW-1185">Reference proteome</keyword>
<dbReference type="Proteomes" id="UP001219355">
    <property type="component" value="Chromosome 2"/>
</dbReference>
<sequence>MEGTGDFFKAFFATSDDGTAHDKYPLFFTEDAKLIMGDKVGVGHAEILTVRQGMWAAVSSRHHTYTYFTSPEAPNTVMLAGNVKYGMKDGSQKDTDWVAKAIFEGEGKHRKLGFYQVFLVSLGA</sequence>
<dbReference type="EMBL" id="CP120628">
    <property type="protein sequence ID" value="WEW58227.1"/>
    <property type="molecule type" value="Genomic_DNA"/>
</dbReference>
<accession>A0AAF0IIT0</accession>
<protein>
    <submittedName>
        <fullName evidence="1">Uncharacterized protein</fullName>
    </submittedName>
</protein>